<evidence type="ECO:0000256" key="1">
    <source>
        <dbReference type="ARBA" id="ARBA00004308"/>
    </source>
</evidence>
<dbReference type="GO" id="GO:0006886">
    <property type="term" value="P:intracellular protein transport"/>
    <property type="evidence" value="ECO:0007669"/>
    <property type="project" value="InterPro"/>
</dbReference>
<feature type="compositionally biased region" description="Low complexity" evidence="5">
    <location>
        <begin position="630"/>
        <end position="661"/>
    </location>
</feature>
<evidence type="ECO:0000256" key="2">
    <source>
        <dbReference type="ARBA" id="ARBA00022448"/>
    </source>
</evidence>
<feature type="compositionally biased region" description="Basic and acidic residues" evidence="5">
    <location>
        <begin position="697"/>
        <end position="707"/>
    </location>
</feature>
<dbReference type="GO" id="GO:0030117">
    <property type="term" value="C:membrane coat"/>
    <property type="evidence" value="ECO:0007669"/>
    <property type="project" value="InterPro"/>
</dbReference>
<accession>S7QEA8</accession>
<dbReference type="RefSeq" id="XP_007863111.1">
    <property type="nucleotide sequence ID" value="XM_007864920.1"/>
</dbReference>
<protein>
    <submittedName>
        <fullName evidence="7">ARM repeat-containing protein</fullName>
    </submittedName>
</protein>
<dbReference type="KEGG" id="gtr:GLOTRDRAFT_71599"/>
<dbReference type="GO" id="GO:0012505">
    <property type="term" value="C:endomembrane system"/>
    <property type="evidence" value="ECO:0007669"/>
    <property type="project" value="UniProtKB-SubCell"/>
</dbReference>
<dbReference type="InterPro" id="IPR050840">
    <property type="entry name" value="Adaptor_Complx_Large_Subunit"/>
</dbReference>
<dbReference type="InterPro" id="IPR002553">
    <property type="entry name" value="Clathrin/coatomer_adapt-like_N"/>
</dbReference>
<name>S7QEA8_GLOTA</name>
<reference evidence="7 8" key="1">
    <citation type="journal article" date="2012" name="Science">
        <title>The Paleozoic origin of enzymatic lignin decomposition reconstructed from 31 fungal genomes.</title>
        <authorList>
            <person name="Floudas D."/>
            <person name="Binder M."/>
            <person name="Riley R."/>
            <person name="Barry K."/>
            <person name="Blanchette R.A."/>
            <person name="Henrissat B."/>
            <person name="Martinez A.T."/>
            <person name="Otillar R."/>
            <person name="Spatafora J.W."/>
            <person name="Yadav J.S."/>
            <person name="Aerts A."/>
            <person name="Benoit I."/>
            <person name="Boyd A."/>
            <person name="Carlson A."/>
            <person name="Copeland A."/>
            <person name="Coutinho P.M."/>
            <person name="de Vries R.P."/>
            <person name="Ferreira P."/>
            <person name="Findley K."/>
            <person name="Foster B."/>
            <person name="Gaskell J."/>
            <person name="Glotzer D."/>
            <person name="Gorecki P."/>
            <person name="Heitman J."/>
            <person name="Hesse C."/>
            <person name="Hori C."/>
            <person name="Igarashi K."/>
            <person name="Jurgens J.A."/>
            <person name="Kallen N."/>
            <person name="Kersten P."/>
            <person name="Kohler A."/>
            <person name="Kuees U."/>
            <person name="Kumar T.K.A."/>
            <person name="Kuo A."/>
            <person name="LaButti K."/>
            <person name="Larrondo L.F."/>
            <person name="Lindquist E."/>
            <person name="Ling A."/>
            <person name="Lombard V."/>
            <person name="Lucas S."/>
            <person name="Lundell T."/>
            <person name="Martin R."/>
            <person name="McLaughlin D.J."/>
            <person name="Morgenstern I."/>
            <person name="Morin E."/>
            <person name="Murat C."/>
            <person name="Nagy L.G."/>
            <person name="Nolan M."/>
            <person name="Ohm R.A."/>
            <person name="Patyshakuliyeva A."/>
            <person name="Rokas A."/>
            <person name="Ruiz-Duenas F.J."/>
            <person name="Sabat G."/>
            <person name="Salamov A."/>
            <person name="Samejima M."/>
            <person name="Schmutz J."/>
            <person name="Slot J.C."/>
            <person name="St John F."/>
            <person name="Stenlid J."/>
            <person name="Sun H."/>
            <person name="Sun S."/>
            <person name="Syed K."/>
            <person name="Tsang A."/>
            <person name="Wiebenga A."/>
            <person name="Young D."/>
            <person name="Pisabarro A."/>
            <person name="Eastwood D.C."/>
            <person name="Martin F."/>
            <person name="Cullen D."/>
            <person name="Grigoriev I.V."/>
            <person name="Hibbett D.S."/>
        </authorList>
    </citation>
    <scope>NUCLEOTIDE SEQUENCE [LARGE SCALE GENOMIC DNA]</scope>
    <source>
        <strain evidence="7 8">ATCC 11539</strain>
    </source>
</reference>
<evidence type="ECO:0000256" key="5">
    <source>
        <dbReference type="SAM" id="MobiDB-lite"/>
    </source>
</evidence>
<dbReference type="STRING" id="670483.S7QEA8"/>
<organism evidence="7 8">
    <name type="scientific">Gloeophyllum trabeum (strain ATCC 11539 / FP-39264 / Madison 617)</name>
    <name type="common">Brown rot fungus</name>
    <dbReference type="NCBI Taxonomy" id="670483"/>
    <lineage>
        <taxon>Eukaryota</taxon>
        <taxon>Fungi</taxon>
        <taxon>Dikarya</taxon>
        <taxon>Basidiomycota</taxon>
        <taxon>Agaricomycotina</taxon>
        <taxon>Agaricomycetes</taxon>
        <taxon>Gloeophyllales</taxon>
        <taxon>Gloeophyllaceae</taxon>
        <taxon>Gloeophyllum</taxon>
    </lineage>
</organism>
<gene>
    <name evidence="7" type="ORF">GLOTRDRAFT_71599</name>
</gene>
<keyword evidence="3" id="KW-0653">Protein transport</keyword>
<dbReference type="Pfam" id="PF01602">
    <property type="entry name" value="Adaptin_N"/>
    <property type="match status" value="1"/>
</dbReference>
<dbReference type="Proteomes" id="UP000030669">
    <property type="component" value="Unassembled WGS sequence"/>
</dbReference>
<feature type="domain" description="Clathrin/coatomer adaptor adaptin-like N-terminal" evidence="6">
    <location>
        <begin position="38"/>
        <end position="404"/>
    </location>
</feature>
<keyword evidence="8" id="KW-1185">Reference proteome</keyword>
<evidence type="ECO:0000256" key="3">
    <source>
        <dbReference type="ARBA" id="ARBA00022927"/>
    </source>
</evidence>
<keyword evidence="4" id="KW-0472">Membrane</keyword>
<dbReference type="GeneID" id="19308203"/>
<dbReference type="eggNOG" id="KOG1062">
    <property type="taxonomic scope" value="Eukaryota"/>
</dbReference>
<dbReference type="OMA" id="IGYLFCA"/>
<feature type="compositionally biased region" description="Low complexity" evidence="5">
    <location>
        <begin position="681"/>
        <end position="695"/>
    </location>
</feature>
<dbReference type="EMBL" id="KB469298">
    <property type="protein sequence ID" value="EPQ57747.1"/>
    <property type="molecule type" value="Genomic_DNA"/>
</dbReference>
<comment type="subcellular location">
    <subcellularLocation>
        <location evidence="1">Endomembrane system</location>
    </subcellularLocation>
</comment>
<dbReference type="SUPFAM" id="SSF48371">
    <property type="entry name" value="ARM repeat"/>
    <property type="match status" value="1"/>
</dbReference>
<evidence type="ECO:0000256" key="4">
    <source>
        <dbReference type="ARBA" id="ARBA00023136"/>
    </source>
</evidence>
<evidence type="ECO:0000313" key="7">
    <source>
        <dbReference type="EMBL" id="EPQ57747.1"/>
    </source>
</evidence>
<dbReference type="OrthoDB" id="29308at2759"/>
<sequence length="835" mass="91771">MDVPFMSSGAMSRAQYAFVRKVETADSVSEAEQHIQAEVEVIRRQLGDPALSLRQCKEYLVMLLYCGMNVSVLPPGGMDFALPHAVHLAESGSTTQDKRLGYEFCAQMMPPNHELQLMLVNTLRKDLECSQIPRICLALETLIHSPFQDVVPAVQSRLHDLLSHNSPDVRRRALAAMCALARQEPHLLANAAEKVVKRLKDPQPIVISAALTAAIELYKSGHALSSRVASIVNALLPPSWDPNLDKSEYWFLLRVLSALRVFGPTAENLRLILQIIEWAANITPLPRCQSYPSHCRILVLILTLPALLYQAFTVLSTRKPAVVAMVQSSPQTCPILPIRNLINSTDPDEQYLLLSCIECLDAAAWAGTIPEVPGVLDSWEVERIMTFLDSPDEAIRRKTLGILNAVDSNIVQGCYARILENIPDESFVDELNVAAQRALEVVEVLDGDDGAAYATRLQNAFAAFEGRGQNIVLEKAVEKVLTRFRTSEREFRVACLTVLLEPLQDATAKMGATSMVIVTALIVEHLPMCPVPPGRLLQGLAGRLSSYPSSVKDACLVAMLRLSAECEVPPDVTERVRELSERSGRYIRQRCQQFISLNTQKEILQRAVAHSKTSSLPDFLISLEASIASSADSPTKPRTSSPRPTSPQDGRSSRASLSASKLRYDAYEPPRTQARLRAHRSASSSRSVGSSDLGSPRSERFALHDDPLSRTVTAGDLTLAAGDPELVRTAREQKHSVRAPQQVPDLLADAEISRSDLIILESPFSSEPVDLAASGAEPDFETIWNAMEPSNLRGWCDSSIDAVVRQFQTLQLAMRVIAADQAPFEGTHFSLYSAS</sequence>
<dbReference type="InterPro" id="IPR016024">
    <property type="entry name" value="ARM-type_fold"/>
</dbReference>
<dbReference type="AlphaFoldDB" id="S7QEA8"/>
<dbReference type="HOGENOM" id="CLU_016899_0_0_1"/>
<feature type="region of interest" description="Disordered" evidence="5">
    <location>
        <begin position="630"/>
        <end position="707"/>
    </location>
</feature>
<dbReference type="Gene3D" id="1.25.10.10">
    <property type="entry name" value="Leucine-rich Repeat Variant"/>
    <property type="match status" value="1"/>
</dbReference>
<keyword evidence="2" id="KW-0813">Transport</keyword>
<dbReference type="PANTHER" id="PTHR22780">
    <property type="entry name" value="ADAPTIN, ALPHA/GAMMA/EPSILON"/>
    <property type="match status" value="1"/>
</dbReference>
<evidence type="ECO:0000313" key="8">
    <source>
        <dbReference type="Proteomes" id="UP000030669"/>
    </source>
</evidence>
<dbReference type="GO" id="GO:0016192">
    <property type="term" value="P:vesicle-mediated transport"/>
    <property type="evidence" value="ECO:0007669"/>
    <property type="project" value="InterPro"/>
</dbReference>
<dbReference type="InterPro" id="IPR011989">
    <property type="entry name" value="ARM-like"/>
</dbReference>
<proteinExistence type="predicted"/>
<evidence type="ECO:0000259" key="6">
    <source>
        <dbReference type="Pfam" id="PF01602"/>
    </source>
</evidence>